<accession>A0A5B8MX29</accession>
<dbReference type="InterPro" id="IPR013918">
    <property type="entry name" value="Nucleotide_exch_fac_Fes1"/>
</dbReference>
<protein>
    <recommendedName>
        <fullName evidence="2">Nucleotide exchange factor Fes1 domain-containing protein</fullName>
    </recommendedName>
</protein>
<dbReference type="PANTHER" id="PTHR19316">
    <property type="entry name" value="PROTEIN FOLDING REGULATOR"/>
    <property type="match status" value="1"/>
</dbReference>
<keyword evidence="1" id="KW-0677">Repeat</keyword>
<evidence type="ECO:0000313" key="3">
    <source>
        <dbReference type="EMBL" id="QDZ24706.1"/>
    </source>
</evidence>
<proteinExistence type="predicted"/>
<sequence>MMNNGGGGGGGGPDWNGLLKWSLKHNDGTSKPRTFTEEERRWFYEAMESQVEDEGERLKQDMLVLAQSGEGEVQGVSVERQVDILEDVEDLVSQIDLAKTFVKMEGLVILLRIARDGGKDDRLRAGALTAASTCLQHNPEGQEDFLRRGGVEAATEIVAGGKAVGAKVRAKAVGVISAAVKHHRMGFLQFLQTGGVGVVAQAVALGEEEGEVVLLRKGLRLLEYVARQGQGAEDLGRVPVKRLLGSGDLEVREACLGLLAVLGKGEGEWRGEVERIVREGEEELRGGEEERRDEVELAKEVLGRMG</sequence>
<dbReference type="EMBL" id="CP031047">
    <property type="protein sequence ID" value="QDZ24706.1"/>
    <property type="molecule type" value="Genomic_DNA"/>
</dbReference>
<reference evidence="3 4" key="1">
    <citation type="submission" date="2018-07" db="EMBL/GenBank/DDBJ databases">
        <title>The complete nuclear genome of the prasinophyte Chloropicon primus (CCMP1205).</title>
        <authorList>
            <person name="Pombert J.-F."/>
            <person name="Otis C."/>
            <person name="Turmel M."/>
            <person name="Lemieux C."/>
        </authorList>
    </citation>
    <scope>NUCLEOTIDE SEQUENCE [LARGE SCALE GENOMIC DNA]</scope>
    <source>
        <strain evidence="3 4">CCMP1205</strain>
    </source>
</reference>
<dbReference type="GO" id="GO:0005783">
    <property type="term" value="C:endoplasmic reticulum"/>
    <property type="evidence" value="ECO:0007669"/>
    <property type="project" value="TreeGrafter"/>
</dbReference>
<evidence type="ECO:0000313" key="4">
    <source>
        <dbReference type="Proteomes" id="UP000316726"/>
    </source>
</evidence>
<dbReference type="Pfam" id="PF08609">
    <property type="entry name" value="Fes1"/>
    <property type="match status" value="1"/>
</dbReference>
<feature type="domain" description="Nucleotide exchange factor Fes1" evidence="2">
    <location>
        <begin position="16"/>
        <end position="99"/>
    </location>
</feature>
<dbReference type="OrthoDB" id="10250458at2759"/>
<name>A0A5B8MX29_9CHLO</name>
<organism evidence="3 4">
    <name type="scientific">Chloropicon primus</name>
    <dbReference type="NCBI Taxonomy" id="1764295"/>
    <lineage>
        <taxon>Eukaryota</taxon>
        <taxon>Viridiplantae</taxon>
        <taxon>Chlorophyta</taxon>
        <taxon>Chloropicophyceae</taxon>
        <taxon>Chloropicales</taxon>
        <taxon>Chloropicaceae</taxon>
        <taxon>Chloropicon</taxon>
    </lineage>
</organism>
<dbReference type="Proteomes" id="UP000316726">
    <property type="component" value="Chromosome 14"/>
</dbReference>
<evidence type="ECO:0000259" key="2">
    <source>
        <dbReference type="Pfam" id="PF08609"/>
    </source>
</evidence>
<dbReference type="Gene3D" id="1.25.10.10">
    <property type="entry name" value="Leucine-rich Repeat Variant"/>
    <property type="match status" value="1"/>
</dbReference>
<dbReference type="AlphaFoldDB" id="A0A5B8MX29"/>
<dbReference type="InterPro" id="IPR016024">
    <property type="entry name" value="ARM-type_fold"/>
</dbReference>
<dbReference type="PANTHER" id="PTHR19316:SF18">
    <property type="entry name" value="HSP70-BINDING PROTEIN 1"/>
    <property type="match status" value="1"/>
</dbReference>
<dbReference type="InterPro" id="IPR050693">
    <property type="entry name" value="Hsp70_NEF-Inhibitors"/>
</dbReference>
<gene>
    <name evidence="3" type="ORF">A3770_14p72240</name>
</gene>
<dbReference type="GO" id="GO:0000774">
    <property type="term" value="F:adenyl-nucleotide exchange factor activity"/>
    <property type="evidence" value="ECO:0007669"/>
    <property type="project" value="TreeGrafter"/>
</dbReference>
<dbReference type="SUPFAM" id="SSF48371">
    <property type="entry name" value="ARM repeat"/>
    <property type="match status" value="1"/>
</dbReference>
<dbReference type="STRING" id="1764295.A0A5B8MX29"/>
<keyword evidence="4" id="KW-1185">Reference proteome</keyword>
<evidence type="ECO:0000256" key="1">
    <source>
        <dbReference type="ARBA" id="ARBA00022737"/>
    </source>
</evidence>
<dbReference type="InterPro" id="IPR011989">
    <property type="entry name" value="ARM-like"/>
</dbReference>